<dbReference type="EMBL" id="BPLR01005944">
    <property type="protein sequence ID" value="GIY06292.1"/>
    <property type="molecule type" value="Genomic_DNA"/>
</dbReference>
<reference evidence="1 2" key="1">
    <citation type="submission" date="2021-06" db="EMBL/GenBank/DDBJ databases">
        <title>Caerostris extrusa draft genome.</title>
        <authorList>
            <person name="Kono N."/>
            <person name="Arakawa K."/>
        </authorList>
    </citation>
    <scope>NUCLEOTIDE SEQUENCE [LARGE SCALE GENOMIC DNA]</scope>
</reference>
<dbReference type="Proteomes" id="UP001054945">
    <property type="component" value="Unassembled WGS sequence"/>
</dbReference>
<gene>
    <name evidence="1" type="ORF">CEXT_211511</name>
</gene>
<accession>A0AAV4QAF0</accession>
<evidence type="ECO:0000313" key="1">
    <source>
        <dbReference type="EMBL" id="GIY06292.1"/>
    </source>
</evidence>
<dbReference type="AlphaFoldDB" id="A0AAV4QAF0"/>
<protein>
    <submittedName>
        <fullName evidence="1">Uncharacterized protein</fullName>
    </submittedName>
</protein>
<comment type="caution">
    <text evidence="1">The sequence shown here is derived from an EMBL/GenBank/DDBJ whole genome shotgun (WGS) entry which is preliminary data.</text>
</comment>
<proteinExistence type="predicted"/>
<name>A0AAV4QAF0_CAEEX</name>
<sequence length="107" mass="12115">MKGRGGQNPQEVRSEIVPESSENTVNFIKLYESQNAPLLIICVPPNVKGLVTECQQLKSFLPRGLYQSHPRDARSTRGTSFERYHPVLVLWESKMDSRIAFITNAIV</sequence>
<organism evidence="1 2">
    <name type="scientific">Caerostris extrusa</name>
    <name type="common">Bark spider</name>
    <name type="synonym">Caerostris bankana</name>
    <dbReference type="NCBI Taxonomy" id="172846"/>
    <lineage>
        <taxon>Eukaryota</taxon>
        <taxon>Metazoa</taxon>
        <taxon>Ecdysozoa</taxon>
        <taxon>Arthropoda</taxon>
        <taxon>Chelicerata</taxon>
        <taxon>Arachnida</taxon>
        <taxon>Araneae</taxon>
        <taxon>Araneomorphae</taxon>
        <taxon>Entelegynae</taxon>
        <taxon>Araneoidea</taxon>
        <taxon>Araneidae</taxon>
        <taxon>Caerostris</taxon>
    </lineage>
</organism>
<evidence type="ECO:0000313" key="2">
    <source>
        <dbReference type="Proteomes" id="UP001054945"/>
    </source>
</evidence>
<keyword evidence="2" id="KW-1185">Reference proteome</keyword>